<accession>A0A4Q9HZH7</accession>
<dbReference type="Gene3D" id="3.10.20.440">
    <property type="entry name" value="2Fe-2S iron-sulphur cluster binding domain, sarcosine oxidase, alpha subunit, N-terminal domain"/>
    <property type="match status" value="1"/>
</dbReference>
<dbReference type="GO" id="GO:0051536">
    <property type="term" value="F:iron-sulfur cluster binding"/>
    <property type="evidence" value="ECO:0007669"/>
    <property type="project" value="InterPro"/>
</dbReference>
<dbReference type="RefSeq" id="WP_131122282.1">
    <property type="nucleotide sequence ID" value="NZ_SIXH01000025.1"/>
</dbReference>
<reference evidence="2 3" key="1">
    <citation type="submission" date="2019-02" db="EMBL/GenBank/DDBJ databases">
        <title>Draft Genome Sequence of Streptomyces sp. AM-2504, identified by 16S rRNA comparative analysis as a Streptomyces Kasugaensis strain.</title>
        <authorList>
            <person name="Napolioni V."/>
            <person name="Giuliodori A.M."/>
            <person name="Spurio R."/>
            <person name="Fabbretti A."/>
        </authorList>
    </citation>
    <scope>NUCLEOTIDE SEQUENCE [LARGE SCALE GENOMIC DNA]</scope>
    <source>
        <strain evidence="2 3">AM-2504</strain>
    </source>
</reference>
<dbReference type="Pfam" id="PF13510">
    <property type="entry name" value="Fer2_4"/>
    <property type="match status" value="1"/>
</dbReference>
<name>A0A4Q9HZH7_STRKA</name>
<dbReference type="InterPro" id="IPR042204">
    <property type="entry name" value="2Fe-2S-bd_N"/>
</dbReference>
<dbReference type="InterPro" id="IPR036010">
    <property type="entry name" value="2Fe-2S_ferredoxin-like_sf"/>
</dbReference>
<keyword evidence="1" id="KW-0560">Oxidoreductase</keyword>
<dbReference type="GO" id="GO:0016491">
    <property type="term" value="F:oxidoreductase activity"/>
    <property type="evidence" value="ECO:0007669"/>
    <property type="project" value="UniProtKB-KW"/>
</dbReference>
<evidence type="ECO:0000313" key="3">
    <source>
        <dbReference type="Proteomes" id="UP000292452"/>
    </source>
</evidence>
<dbReference type="SUPFAM" id="SSF54292">
    <property type="entry name" value="2Fe-2S ferredoxin-like"/>
    <property type="match status" value="1"/>
</dbReference>
<evidence type="ECO:0000313" key="2">
    <source>
        <dbReference type="EMBL" id="TBO60784.1"/>
    </source>
</evidence>
<sequence>MSTDTRAGAGGPAVPRRPHFPFRFDELTIEAEPGQSIAAALLAAGHRSWRRTRVAGAGRGMFCGIGVCFDCLVTVNGRPNQRACLVEAAPGDLVRTQEGAGRDDLAC</sequence>
<gene>
    <name evidence="2" type="ORF">EYS09_04605</name>
</gene>
<protein>
    <submittedName>
        <fullName evidence="2">(2Fe-2S)-binding protein</fullName>
    </submittedName>
</protein>
<keyword evidence="3" id="KW-1185">Reference proteome</keyword>
<dbReference type="AlphaFoldDB" id="A0A4Q9HZH7"/>
<dbReference type="EMBL" id="SIXH01000025">
    <property type="protein sequence ID" value="TBO60784.1"/>
    <property type="molecule type" value="Genomic_DNA"/>
</dbReference>
<proteinExistence type="predicted"/>
<comment type="caution">
    <text evidence="2">The sequence shown here is derived from an EMBL/GenBank/DDBJ whole genome shotgun (WGS) entry which is preliminary data.</text>
</comment>
<evidence type="ECO:0000256" key="1">
    <source>
        <dbReference type="ARBA" id="ARBA00023002"/>
    </source>
</evidence>
<organism evidence="2 3">
    <name type="scientific">Streptomyces kasugaensis</name>
    <dbReference type="NCBI Taxonomy" id="1946"/>
    <lineage>
        <taxon>Bacteria</taxon>
        <taxon>Bacillati</taxon>
        <taxon>Actinomycetota</taxon>
        <taxon>Actinomycetes</taxon>
        <taxon>Kitasatosporales</taxon>
        <taxon>Streptomycetaceae</taxon>
        <taxon>Streptomyces</taxon>
    </lineage>
</organism>
<dbReference type="Proteomes" id="UP000292452">
    <property type="component" value="Unassembled WGS sequence"/>
</dbReference>